<reference evidence="1 2" key="1">
    <citation type="journal article" date="2019" name="Int. J. Syst. Evol. Microbiol.">
        <title>The Global Catalogue of Microorganisms (GCM) 10K type strain sequencing project: providing services to taxonomists for standard genome sequencing and annotation.</title>
        <authorList>
            <consortium name="The Broad Institute Genomics Platform"/>
            <consortium name="The Broad Institute Genome Sequencing Center for Infectious Disease"/>
            <person name="Wu L."/>
            <person name="Ma J."/>
        </authorList>
    </citation>
    <scope>NUCLEOTIDE SEQUENCE [LARGE SCALE GENOMIC DNA]</scope>
    <source>
        <strain evidence="1 2">JCM 11136</strain>
    </source>
</reference>
<organism evidence="1 2">
    <name type="scientific">Nonomuraea longicatena</name>
    <dbReference type="NCBI Taxonomy" id="83682"/>
    <lineage>
        <taxon>Bacteria</taxon>
        <taxon>Bacillati</taxon>
        <taxon>Actinomycetota</taxon>
        <taxon>Actinomycetes</taxon>
        <taxon>Streptosporangiales</taxon>
        <taxon>Streptosporangiaceae</taxon>
        <taxon>Nonomuraea</taxon>
    </lineage>
</organism>
<evidence type="ECO:0000313" key="2">
    <source>
        <dbReference type="Proteomes" id="UP001501578"/>
    </source>
</evidence>
<dbReference type="EMBL" id="BAAAHQ010000019">
    <property type="protein sequence ID" value="GAA0932726.1"/>
    <property type="molecule type" value="Genomic_DNA"/>
</dbReference>
<comment type="caution">
    <text evidence="1">The sequence shown here is derived from an EMBL/GenBank/DDBJ whole genome shotgun (WGS) entry which is preliminary data.</text>
</comment>
<keyword evidence="2" id="KW-1185">Reference proteome</keyword>
<dbReference type="RefSeq" id="WP_343951285.1">
    <property type="nucleotide sequence ID" value="NZ_BAAAHQ010000019.1"/>
</dbReference>
<sequence length="450" mass="49019">MAAVRGWDAFAAVEAEVRAMVEDPRWQGLPTPARGQALCAMTLVTPDGGRWLFGAHARWYLHDPVDGRWHLAAPPRGCETRRPAHRAQPPAPLPHLLPGPADFTGLYGSTQAFIGPDVHPDLTEEVRVLLRAMGRKSETDFPLSAFAEVFADDVPGTVAAIWGTIMWCAHAPAFDGNERLITIFGEYLRHPLPGDEWVRWLSTPPLTDLAALYAERVRADAPRSALRLLALMADTAQILAADARFSPRATALLAMLEPALARPGLDDAAAREDDLAVRQAWLSRCPPRFGRWLLRETDRGTDFRHTVYDLVEALAFTTDPPRAAASFLTDLPGAGERLHTWLDHRVRHAYTDLTRHVAAYGENTEPDGFAVPAFLWDGPTGGWPNRATAPATARGVVVAPPDRESAASVLGAAYASALAWCGLVGAEVPADGFAGARAIVRRLVHERDDH</sequence>
<protein>
    <submittedName>
        <fullName evidence="1">Uncharacterized protein</fullName>
    </submittedName>
</protein>
<proteinExistence type="predicted"/>
<name>A0ABN1PSS4_9ACTN</name>
<accession>A0ABN1PSS4</accession>
<dbReference type="Proteomes" id="UP001501578">
    <property type="component" value="Unassembled WGS sequence"/>
</dbReference>
<evidence type="ECO:0000313" key="1">
    <source>
        <dbReference type="EMBL" id="GAA0932726.1"/>
    </source>
</evidence>
<gene>
    <name evidence="1" type="ORF">GCM10009560_38520</name>
</gene>